<dbReference type="Proteomes" id="UP000199087">
    <property type="component" value="Unassembled WGS sequence"/>
</dbReference>
<dbReference type="InterPro" id="IPR004995">
    <property type="entry name" value="Spore_Ger"/>
</dbReference>
<keyword evidence="5" id="KW-1133">Transmembrane helix</keyword>
<reference evidence="7" key="1">
    <citation type="submission" date="2015-05" db="EMBL/GenBank/DDBJ databases">
        <authorList>
            <person name="Urmite Genomes"/>
        </authorList>
    </citation>
    <scope>NUCLEOTIDE SEQUENCE [LARGE SCALE GENOMIC DNA]</scope>
    <source>
        <strain evidence="7">LF1</strain>
    </source>
</reference>
<dbReference type="AlphaFoldDB" id="A0A0U1NTD7"/>
<comment type="subcellular location">
    <subcellularLocation>
        <location evidence="4">Cell membrane</location>
    </subcellularLocation>
    <subcellularLocation>
        <location evidence="1">Membrane</location>
        <topology evidence="1">Multi-pass membrane protein</topology>
    </subcellularLocation>
</comment>
<sequence>MWLFRQRKKDHDSIGTISNDQSISAEIEENISAIKEALSNTDDLQTRILNVNQCKIGLIFLSSIIKKEDIASKIIEPITAKDEINIPSLPVSEIQESMDLQDIITGMLSGKVGIFIQGETKGYNIEASNFEKRKIKEPQTEQVIRDSHEGFSEDLNTNVNLIRKRLKSKNLVIKYLVLGSDHYTKVAIVYMKNKAKPDIIQKVEQRLKQINGDVNITSGTIQNYIEEHLYSPFPQLLNTEKPERVSEYILGGSVAVIPEGSSTALLMPVTFFAFYQATDDIQGRVYVGSFQRLIRLMGFLITITLPAGYIALVSFHFEVIPIELVANVKGALENIPFPPLIEAIIMQITLELLRESAIRLPSPISQTISVVGGLVIGTAVVEANLVSNTMVIVIALTAISSFAVPVHEMGVSIRLLSFPLMILASILGFVGIIFGLILITFHLCKLETLDSPYFAPAAPLKFRQLAKSILNIFVVGMGIERYENEIKNIEYTQ</sequence>
<name>A0A0U1NTD7_9BACI</name>
<comment type="similarity">
    <text evidence="2 4">Belongs to the GerABKA family.</text>
</comment>
<dbReference type="PIRSF" id="PIRSF005690">
    <property type="entry name" value="GerBA"/>
    <property type="match status" value="1"/>
</dbReference>
<dbReference type="RefSeq" id="WP_090631943.1">
    <property type="nucleotide sequence ID" value="NZ_CVRB01000001.1"/>
</dbReference>
<dbReference type="GO" id="GO:0005886">
    <property type="term" value="C:plasma membrane"/>
    <property type="evidence" value="ECO:0007669"/>
    <property type="project" value="UniProtKB-SubCell"/>
</dbReference>
<feature type="transmembrane region" description="Helical" evidence="5">
    <location>
        <begin position="418"/>
        <end position="443"/>
    </location>
</feature>
<evidence type="ECO:0000256" key="2">
    <source>
        <dbReference type="ARBA" id="ARBA00005278"/>
    </source>
</evidence>
<feature type="transmembrane region" description="Helical" evidence="5">
    <location>
        <begin position="293"/>
        <end position="315"/>
    </location>
</feature>
<dbReference type="PANTHER" id="PTHR22550">
    <property type="entry name" value="SPORE GERMINATION PROTEIN"/>
    <property type="match status" value="1"/>
</dbReference>
<dbReference type="EMBL" id="CVRB01000001">
    <property type="protein sequence ID" value="CRK81225.1"/>
    <property type="molecule type" value="Genomic_DNA"/>
</dbReference>
<keyword evidence="3 4" id="KW-0472">Membrane</keyword>
<dbReference type="InterPro" id="IPR050768">
    <property type="entry name" value="UPF0353/GerABKA_families"/>
</dbReference>
<gene>
    <name evidence="6" type="ORF">BN000_01125</name>
</gene>
<dbReference type="Pfam" id="PF03323">
    <property type="entry name" value="GerA"/>
    <property type="match status" value="1"/>
</dbReference>
<evidence type="ECO:0000256" key="4">
    <source>
        <dbReference type="PIRNR" id="PIRNR005690"/>
    </source>
</evidence>
<evidence type="ECO:0000313" key="7">
    <source>
        <dbReference type="Proteomes" id="UP000199087"/>
    </source>
</evidence>
<protein>
    <submittedName>
        <fullName evidence="6">GerA spore germination protein</fullName>
    </submittedName>
</protein>
<keyword evidence="5" id="KW-0812">Transmembrane</keyword>
<accession>A0A0U1NTD7</accession>
<feature type="transmembrane region" description="Helical" evidence="5">
    <location>
        <begin position="386"/>
        <end position="406"/>
    </location>
</feature>
<keyword evidence="7" id="KW-1185">Reference proteome</keyword>
<dbReference type="OrthoDB" id="9772630at2"/>
<dbReference type="STRING" id="1499688.BN000_01125"/>
<evidence type="ECO:0000313" key="6">
    <source>
        <dbReference type="EMBL" id="CRK81225.1"/>
    </source>
</evidence>
<evidence type="ECO:0000256" key="5">
    <source>
        <dbReference type="SAM" id="Phobius"/>
    </source>
</evidence>
<evidence type="ECO:0000256" key="3">
    <source>
        <dbReference type="ARBA" id="ARBA00023136"/>
    </source>
</evidence>
<dbReference type="PANTHER" id="PTHR22550:SF5">
    <property type="entry name" value="LEUCINE ZIPPER PROTEIN 4"/>
    <property type="match status" value="1"/>
</dbReference>
<organism evidence="6 7">
    <name type="scientific">Neobacillus massiliamazoniensis</name>
    <dbReference type="NCBI Taxonomy" id="1499688"/>
    <lineage>
        <taxon>Bacteria</taxon>
        <taxon>Bacillati</taxon>
        <taxon>Bacillota</taxon>
        <taxon>Bacilli</taxon>
        <taxon>Bacillales</taxon>
        <taxon>Bacillaceae</taxon>
        <taxon>Neobacillus</taxon>
    </lineage>
</organism>
<dbReference type="GO" id="GO:0009847">
    <property type="term" value="P:spore germination"/>
    <property type="evidence" value="ECO:0007669"/>
    <property type="project" value="UniProtKB-UniRule"/>
</dbReference>
<evidence type="ECO:0000256" key="1">
    <source>
        <dbReference type="ARBA" id="ARBA00004141"/>
    </source>
</evidence>
<proteinExistence type="inferred from homology"/>